<proteinExistence type="predicted"/>
<feature type="compositionally biased region" description="Basic and acidic residues" evidence="1">
    <location>
        <begin position="1"/>
        <end position="11"/>
    </location>
</feature>
<comment type="caution">
    <text evidence="2">The sequence shown here is derived from an EMBL/GenBank/DDBJ whole genome shotgun (WGS) entry which is preliminary data.</text>
</comment>
<dbReference type="EMBL" id="JANBPU010000018">
    <property type="protein sequence ID" value="KAJ1920056.1"/>
    <property type="molecule type" value="Genomic_DNA"/>
</dbReference>
<accession>A0A9W8A365</accession>
<evidence type="ECO:0000313" key="3">
    <source>
        <dbReference type="Proteomes" id="UP001150538"/>
    </source>
</evidence>
<feature type="region of interest" description="Disordered" evidence="1">
    <location>
        <begin position="1"/>
        <end position="83"/>
    </location>
</feature>
<feature type="compositionally biased region" description="Polar residues" evidence="1">
    <location>
        <begin position="22"/>
        <end position="36"/>
    </location>
</feature>
<name>A0A9W8A365_9FUNG</name>
<keyword evidence="3" id="KW-1185">Reference proteome</keyword>
<protein>
    <submittedName>
        <fullName evidence="2">Uncharacterized protein</fullName>
    </submittedName>
</protein>
<dbReference type="AlphaFoldDB" id="A0A9W8A365"/>
<feature type="compositionally biased region" description="Basic and acidic residues" evidence="1">
    <location>
        <begin position="42"/>
        <end position="80"/>
    </location>
</feature>
<organism evidence="2 3">
    <name type="scientific">Mycoemilia scoparia</name>
    <dbReference type="NCBI Taxonomy" id="417184"/>
    <lineage>
        <taxon>Eukaryota</taxon>
        <taxon>Fungi</taxon>
        <taxon>Fungi incertae sedis</taxon>
        <taxon>Zoopagomycota</taxon>
        <taxon>Kickxellomycotina</taxon>
        <taxon>Kickxellomycetes</taxon>
        <taxon>Kickxellales</taxon>
        <taxon>Kickxellaceae</taxon>
        <taxon>Mycoemilia</taxon>
    </lineage>
</organism>
<gene>
    <name evidence="2" type="ORF">H4219_001585</name>
</gene>
<sequence>MTEAEKYESGSRGRKSQKQKPQENVQNQANSNTTPKNNKKRKLDDEKVPTKSNDKKADNGKSKSDVKVTENTDNDSDKPAKSVTDIRSAILEAIGKVLDKNQQIEFKDFRVAVAKTVLSENHKRINTEKAVKKAFKKLKISKANDGGLEFSF</sequence>
<dbReference type="Proteomes" id="UP001150538">
    <property type="component" value="Unassembled WGS sequence"/>
</dbReference>
<reference evidence="2" key="1">
    <citation type="submission" date="2022-07" db="EMBL/GenBank/DDBJ databases">
        <title>Phylogenomic reconstructions and comparative analyses of Kickxellomycotina fungi.</title>
        <authorList>
            <person name="Reynolds N.K."/>
            <person name="Stajich J.E."/>
            <person name="Barry K."/>
            <person name="Grigoriev I.V."/>
            <person name="Crous P."/>
            <person name="Smith M.E."/>
        </authorList>
    </citation>
    <scope>NUCLEOTIDE SEQUENCE</scope>
    <source>
        <strain evidence="2">NBRC 100468</strain>
    </source>
</reference>
<evidence type="ECO:0000256" key="1">
    <source>
        <dbReference type="SAM" id="MobiDB-lite"/>
    </source>
</evidence>
<evidence type="ECO:0000313" key="2">
    <source>
        <dbReference type="EMBL" id="KAJ1920056.1"/>
    </source>
</evidence>